<dbReference type="InterPro" id="IPR045272">
    <property type="entry name" value="ANXUR1/2-like"/>
</dbReference>
<evidence type="ECO:0000259" key="14">
    <source>
        <dbReference type="PROSITE" id="PS50011"/>
    </source>
</evidence>
<feature type="transmembrane region" description="Helical" evidence="13">
    <location>
        <begin position="84"/>
        <end position="108"/>
    </location>
</feature>
<keyword evidence="6 12" id="KW-0547">Nucleotide-binding</keyword>
<dbReference type="SMART" id="SM00220">
    <property type="entry name" value="S_TKc"/>
    <property type="match status" value="1"/>
</dbReference>
<dbReference type="PANTHER" id="PTHR27003:SF426">
    <property type="entry name" value="RECEPTOR-LIKE PROTEIN KINASE HERK 1"/>
    <property type="match status" value="1"/>
</dbReference>
<evidence type="ECO:0000256" key="1">
    <source>
        <dbReference type="ARBA" id="ARBA00004167"/>
    </source>
</evidence>
<comment type="subcellular location">
    <subcellularLocation>
        <location evidence="1">Membrane</location>
        <topology evidence="1">Single-pass membrane protein</topology>
    </subcellularLocation>
</comment>
<dbReference type="InterPro" id="IPR000719">
    <property type="entry name" value="Prot_kinase_dom"/>
</dbReference>
<dbReference type="FunFam" id="3.30.200.20:FF:000039">
    <property type="entry name" value="receptor-like protein kinase FERONIA"/>
    <property type="match status" value="1"/>
</dbReference>
<dbReference type="InterPro" id="IPR001245">
    <property type="entry name" value="Ser-Thr/Tyr_kinase_cat_dom"/>
</dbReference>
<dbReference type="PROSITE" id="PS00107">
    <property type="entry name" value="PROTEIN_KINASE_ATP"/>
    <property type="match status" value="1"/>
</dbReference>
<keyword evidence="10 13" id="KW-0472">Membrane</keyword>
<sequence>MVVRDLDLSTYLVNVLAAAYYMDYVTDLVTSNKLHVSISPSTLSGTEPNAILNGLEIMKMNNSDGSLTGSATINASGSSSKTNIGSIVGASAGVASGLLLAGVIFMVCRKRRRHALHGQSKTWIPFSINGGTSQTMGSKYSKGTTASLNSNASYHIPFLAVQEATNNFDESWVIGIGGFGKVYKGELNDGTKVAVKRGNPRSQQGLAEFQTEINMLSQFRHRHLVSLIGYCDEKNEMILIYEYMENGTLKSHLYGSGYPSLSWKQRLDICIGAARGLHYLHTGYAKAVIHRDVKSANILLDENFMAKVADFGLSKTGPEIDQTHVSTAVKGSFGYLDPEYFRRQQLTEKSDVYSFGVVLFEVLCARPVIDPTLPREMVNLAEWAMKWQKKGQLEQIIDPNLKGSIRPDSLRKFGETAEKCLADFGVDRPSMGDVLWNLEYALQLQEAVVGRDPEENSTNMIGELSSQINNVGPLDHTVSSVQLEASSVNDLSGVSMSKVFSQLLKSEGR</sequence>
<dbReference type="FunFam" id="1.10.510.10:FF:000058">
    <property type="entry name" value="Receptor-like protein kinase FERONIA"/>
    <property type="match status" value="1"/>
</dbReference>
<feature type="domain" description="Protein kinase" evidence="14">
    <location>
        <begin position="168"/>
        <end position="441"/>
    </location>
</feature>
<dbReference type="GO" id="GO:0004674">
    <property type="term" value="F:protein serine/threonine kinase activity"/>
    <property type="evidence" value="ECO:0007669"/>
    <property type="project" value="UniProtKB-KW"/>
</dbReference>
<evidence type="ECO:0000313" key="15">
    <source>
        <dbReference type="EMBL" id="MBA0553041.1"/>
    </source>
</evidence>
<keyword evidence="7" id="KW-0418">Kinase</keyword>
<name>A0A7J8LKT6_9ROSI</name>
<evidence type="ECO:0000256" key="9">
    <source>
        <dbReference type="ARBA" id="ARBA00022989"/>
    </source>
</evidence>
<dbReference type="PROSITE" id="PS50011">
    <property type="entry name" value="PROTEIN_KINASE_DOM"/>
    <property type="match status" value="1"/>
</dbReference>
<protein>
    <recommendedName>
        <fullName evidence="14">Protein kinase domain-containing protein</fullName>
    </recommendedName>
</protein>
<dbReference type="InterPro" id="IPR011009">
    <property type="entry name" value="Kinase-like_dom_sf"/>
</dbReference>
<organism evidence="15 16">
    <name type="scientific">Gossypium lobatum</name>
    <dbReference type="NCBI Taxonomy" id="34289"/>
    <lineage>
        <taxon>Eukaryota</taxon>
        <taxon>Viridiplantae</taxon>
        <taxon>Streptophyta</taxon>
        <taxon>Embryophyta</taxon>
        <taxon>Tracheophyta</taxon>
        <taxon>Spermatophyta</taxon>
        <taxon>Magnoliopsida</taxon>
        <taxon>eudicotyledons</taxon>
        <taxon>Gunneridae</taxon>
        <taxon>Pentapetalae</taxon>
        <taxon>rosids</taxon>
        <taxon>malvids</taxon>
        <taxon>Malvales</taxon>
        <taxon>Malvaceae</taxon>
        <taxon>Malvoideae</taxon>
        <taxon>Gossypium</taxon>
    </lineage>
</organism>
<keyword evidence="16" id="KW-1185">Reference proteome</keyword>
<evidence type="ECO:0000256" key="12">
    <source>
        <dbReference type="PROSITE-ProRule" id="PRU10141"/>
    </source>
</evidence>
<evidence type="ECO:0000256" key="4">
    <source>
        <dbReference type="ARBA" id="ARBA00022692"/>
    </source>
</evidence>
<evidence type="ECO:0000313" key="16">
    <source>
        <dbReference type="Proteomes" id="UP000593572"/>
    </source>
</evidence>
<accession>A0A7J8LKT6</accession>
<dbReference type="Gene3D" id="3.30.200.20">
    <property type="entry name" value="Phosphorylase Kinase, domain 1"/>
    <property type="match status" value="1"/>
</dbReference>
<evidence type="ECO:0000256" key="3">
    <source>
        <dbReference type="ARBA" id="ARBA00022679"/>
    </source>
</evidence>
<evidence type="ECO:0000256" key="13">
    <source>
        <dbReference type="SAM" id="Phobius"/>
    </source>
</evidence>
<evidence type="ECO:0000256" key="8">
    <source>
        <dbReference type="ARBA" id="ARBA00022840"/>
    </source>
</evidence>
<proteinExistence type="predicted"/>
<keyword evidence="4 13" id="KW-0812">Transmembrane</keyword>
<dbReference type="AlphaFoldDB" id="A0A7J8LKT6"/>
<keyword evidence="8 12" id="KW-0067">ATP-binding</keyword>
<dbReference type="Gene3D" id="1.10.510.10">
    <property type="entry name" value="Transferase(Phosphotransferase) domain 1"/>
    <property type="match status" value="1"/>
</dbReference>
<keyword evidence="2" id="KW-0723">Serine/threonine-protein kinase</keyword>
<gene>
    <name evidence="15" type="ORF">Golob_012259</name>
</gene>
<evidence type="ECO:0000256" key="5">
    <source>
        <dbReference type="ARBA" id="ARBA00022729"/>
    </source>
</evidence>
<dbReference type="SUPFAM" id="SSF56112">
    <property type="entry name" value="Protein kinase-like (PK-like)"/>
    <property type="match status" value="1"/>
</dbReference>
<dbReference type="InterPro" id="IPR008271">
    <property type="entry name" value="Ser/Thr_kinase_AS"/>
</dbReference>
<dbReference type="PANTHER" id="PTHR27003">
    <property type="entry name" value="OS07G0166700 PROTEIN"/>
    <property type="match status" value="1"/>
</dbReference>
<comment type="caution">
    <text evidence="15">The sequence shown here is derived from an EMBL/GenBank/DDBJ whole genome shotgun (WGS) entry which is preliminary data.</text>
</comment>
<keyword evidence="11" id="KW-0325">Glycoprotein</keyword>
<dbReference type="PROSITE" id="PS00108">
    <property type="entry name" value="PROTEIN_KINASE_ST"/>
    <property type="match status" value="1"/>
</dbReference>
<dbReference type="CDD" id="cd14066">
    <property type="entry name" value="STKc_IRAK"/>
    <property type="match status" value="1"/>
</dbReference>
<dbReference type="Proteomes" id="UP000593572">
    <property type="component" value="Unassembled WGS sequence"/>
</dbReference>
<reference evidence="15 16" key="1">
    <citation type="journal article" date="2019" name="Genome Biol. Evol.">
        <title>Insights into the evolution of the New World diploid cottons (Gossypium, subgenus Houzingenia) based on genome sequencing.</title>
        <authorList>
            <person name="Grover C.E."/>
            <person name="Arick M.A. 2nd"/>
            <person name="Thrash A."/>
            <person name="Conover J.L."/>
            <person name="Sanders W.S."/>
            <person name="Peterson D.G."/>
            <person name="Frelichowski J.E."/>
            <person name="Scheffler J.A."/>
            <person name="Scheffler B.E."/>
            <person name="Wendel J.F."/>
        </authorList>
    </citation>
    <scope>NUCLEOTIDE SEQUENCE [LARGE SCALE GENOMIC DNA]</scope>
    <source>
        <strain evidence="15">157</strain>
        <tissue evidence="15">Leaf</tissue>
    </source>
</reference>
<feature type="binding site" evidence="12">
    <location>
        <position position="196"/>
    </location>
    <ligand>
        <name>ATP</name>
        <dbReference type="ChEBI" id="CHEBI:30616"/>
    </ligand>
</feature>
<dbReference type="GO" id="GO:0004714">
    <property type="term" value="F:transmembrane receptor protein tyrosine kinase activity"/>
    <property type="evidence" value="ECO:0007669"/>
    <property type="project" value="InterPro"/>
</dbReference>
<evidence type="ECO:0000256" key="2">
    <source>
        <dbReference type="ARBA" id="ARBA00022527"/>
    </source>
</evidence>
<evidence type="ECO:0000256" key="7">
    <source>
        <dbReference type="ARBA" id="ARBA00022777"/>
    </source>
</evidence>
<keyword evidence="9 13" id="KW-1133">Transmembrane helix</keyword>
<dbReference type="GO" id="GO:0005524">
    <property type="term" value="F:ATP binding"/>
    <property type="evidence" value="ECO:0007669"/>
    <property type="project" value="UniProtKB-UniRule"/>
</dbReference>
<dbReference type="EMBL" id="JABEZX010000004">
    <property type="protein sequence ID" value="MBA0553041.1"/>
    <property type="molecule type" value="Genomic_DNA"/>
</dbReference>
<dbReference type="InterPro" id="IPR017441">
    <property type="entry name" value="Protein_kinase_ATP_BS"/>
</dbReference>
<evidence type="ECO:0000256" key="6">
    <source>
        <dbReference type="ARBA" id="ARBA00022741"/>
    </source>
</evidence>
<dbReference type="GO" id="GO:0009506">
    <property type="term" value="C:plasmodesma"/>
    <property type="evidence" value="ECO:0007669"/>
    <property type="project" value="TreeGrafter"/>
</dbReference>
<evidence type="ECO:0000256" key="10">
    <source>
        <dbReference type="ARBA" id="ARBA00023136"/>
    </source>
</evidence>
<evidence type="ECO:0000256" key="11">
    <source>
        <dbReference type="ARBA" id="ARBA00023180"/>
    </source>
</evidence>
<dbReference type="GO" id="GO:0005886">
    <property type="term" value="C:plasma membrane"/>
    <property type="evidence" value="ECO:0007669"/>
    <property type="project" value="TreeGrafter"/>
</dbReference>
<keyword evidence="5" id="KW-0732">Signal</keyword>
<dbReference type="Pfam" id="PF07714">
    <property type="entry name" value="PK_Tyr_Ser-Thr"/>
    <property type="match status" value="1"/>
</dbReference>
<keyword evidence="3" id="KW-0808">Transferase</keyword>